<sequence length="238" mass="27531">MTLSDGVKVLLLSICGYTFSYAFYFGYFSGRGIPFEFINITLGVMLKIGVTTCIVMSFFTYFIDLIHDGDDVDLYLSENTKRFIYRNSINFITGFFFTVYSVLSSEWLTLLFSYMVAYAYLRKELDISFREKGAPWYKIKFKISIKPLKPIGTAIIADKFNVRSYYVYFSWYLSLLILLFSVGGVCSKITKDNLTCNDNINVLQVNEDTVLVTSDYKEFKFMDKKDCRFTAPIRNGSK</sequence>
<dbReference type="Proteomes" id="UP000787201">
    <property type="component" value="Unassembled WGS sequence"/>
</dbReference>
<comment type="caution">
    <text evidence="2">The sequence shown here is derived from an EMBL/GenBank/DDBJ whole genome shotgun (WGS) entry which is preliminary data.</text>
</comment>
<evidence type="ECO:0000313" key="3">
    <source>
        <dbReference type="Proteomes" id="UP000787201"/>
    </source>
</evidence>
<evidence type="ECO:0000256" key="1">
    <source>
        <dbReference type="SAM" id="Phobius"/>
    </source>
</evidence>
<evidence type="ECO:0000313" key="2">
    <source>
        <dbReference type="EMBL" id="MBU5925806.1"/>
    </source>
</evidence>
<gene>
    <name evidence="2" type="ORF">KQV47_16655</name>
</gene>
<feature type="transmembrane region" description="Helical" evidence="1">
    <location>
        <begin position="95"/>
        <end position="121"/>
    </location>
</feature>
<feature type="transmembrane region" description="Helical" evidence="1">
    <location>
        <begin position="6"/>
        <end position="28"/>
    </location>
</feature>
<name>A0ABS6GJH4_9ENTR</name>
<dbReference type="RefSeq" id="WP_094919335.1">
    <property type="nucleotide sequence ID" value="NZ_JAHLTI010000015.1"/>
</dbReference>
<dbReference type="EMBL" id="JAHLTI010000015">
    <property type="protein sequence ID" value="MBU5925806.1"/>
    <property type="molecule type" value="Genomic_DNA"/>
</dbReference>
<accession>A0ABS6GJH4</accession>
<keyword evidence="1" id="KW-1133">Transmembrane helix</keyword>
<feature type="transmembrane region" description="Helical" evidence="1">
    <location>
        <begin position="40"/>
        <end position="63"/>
    </location>
</feature>
<keyword evidence="1" id="KW-0472">Membrane</keyword>
<feature type="transmembrane region" description="Helical" evidence="1">
    <location>
        <begin position="165"/>
        <end position="185"/>
    </location>
</feature>
<keyword evidence="3" id="KW-1185">Reference proteome</keyword>
<reference evidence="2 3" key="1">
    <citation type="submission" date="2021-06" db="EMBL/GenBank/DDBJ databases">
        <authorList>
            <person name="Stanton E."/>
        </authorList>
    </citation>
    <scope>NUCLEOTIDE SEQUENCE [LARGE SCALE GENOMIC DNA]</scope>
    <source>
        <strain evidence="2 3">2021EL-00146</strain>
    </source>
</reference>
<proteinExistence type="predicted"/>
<organism evidence="2 3">
    <name type="scientific">Enterobacter sichuanensis</name>
    <dbReference type="NCBI Taxonomy" id="2071710"/>
    <lineage>
        <taxon>Bacteria</taxon>
        <taxon>Pseudomonadati</taxon>
        <taxon>Pseudomonadota</taxon>
        <taxon>Gammaproteobacteria</taxon>
        <taxon>Enterobacterales</taxon>
        <taxon>Enterobacteriaceae</taxon>
        <taxon>Enterobacter</taxon>
        <taxon>Enterobacter cloacae complex</taxon>
    </lineage>
</organism>
<protein>
    <submittedName>
        <fullName evidence="2">Uncharacterized protein</fullName>
    </submittedName>
</protein>
<keyword evidence="1" id="KW-0812">Transmembrane</keyword>